<organism evidence="1 2">
    <name type="scientific">candidate division WWE3 bacterium CG_4_10_14_0_2_um_filter_41_14</name>
    <dbReference type="NCBI Taxonomy" id="1975072"/>
    <lineage>
        <taxon>Bacteria</taxon>
        <taxon>Katanobacteria</taxon>
    </lineage>
</organism>
<proteinExistence type="predicted"/>
<evidence type="ECO:0000313" key="2">
    <source>
        <dbReference type="Proteomes" id="UP000228920"/>
    </source>
</evidence>
<gene>
    <name evidence="1" type="ORF">COY32_06275</name>
</gene>
<dbReference type="AlphaFoldDB" id="A0A2M7TFC8"/>
<comment type="caution">
    <text evidence="1">The sequence shown here is derived from an EMBL/GenBank/DDBJ whole genome shotgun (WGS) entry which is preliminary data.</text>
</comment>
<dbReference type="EMBL" id="PFNL01000174">
    <property type="protein sequence ID" value="PIZ44532.1"/>
    <property type="molecule type" value="Genomic_DNA"/>
</dbReference>
<dbReference type="Proteomes" id="UP000228920">
    <property type="component" value="Unassembled WGS sequence"/>
</dbReference>
<name>A0A2M7TFC8_UNCKA</name>
<accession>A0A2M7TFC8</accession>
<sequence length="225" mass="24854">MKRNKIIALSAIVIVVSVVFLVPKFSAECDYADGGFRAPGSIIRHASCSCRGIKIGSDQRPYDGGMSYRCLGLVTAQECEIGEITENYSLKVISNDCSIDTSDIGQVTQSEDAEFEIQLGARFQIGVNQTAFILPDFDRKGSLSLKVVEFYNNPCPSDAQCFWSGLDVYYEFTEISADGTVAIYTHPGNINDAHYQVSMVESDYKTKATFIVEQKDLTETQTTKE</sequence>
<reference evidence="2" key="1">
    <citation type="submission" date="2017-09" db="EMBL/GenBank/DDBJ databases">
        <title>Depth-based differentiation of microbial function through sediment-hosted aquifers and enrichment of novel symbionts in the deep terrestrial subsurface.</title>
        <authorList>
            <person name="Probst A.J."/>
            <person name="Ladd B."/>
            <person name="Jarett J.K."/>
            <person name="Geller-Mcgrath D.E."/>
            <person name="Sieber C.M.K."/>
            <person name="Emerson J.B."/>
            <person name="Anantharaman K."/>
            <person name="Thomas B.C."/>
            <person name="Malmstrom R."/>
            <person name="Stieglmeier M."/>
            <person name="Klingl A."/>
            <person name="Woyke T."/>
            <person name="Ryan C.M."/>
            <person name="Banfield J.F."/>
        </authorList>
    </citation>
    <scope>NUCLEOTIDE SEQUENCE [LARGE SCALE GENOMIC DNA]</scope>
</reference>
<evidence type="ECO:0000313" key="1">
    <source>
        <dbReference type="EMBL" id="PIZ44532.1"/>
    </source>
</evidence>
<protein>
    <submittedName>
        <fullName evidence="1">Uncharacterized protein</fullName>
    </submittedName>
</protein>